<dbReference type="EMBL" id="JAEOAH010000009">
    <property type="protein sequence ID" value="MBK3495112.1"/>
    <property type="molecule type" value="Genomic_DNA"/>
</dbReference>
<dbReference type="InterPro" id="IPR009057">
    <property type="entry name" value="Homeodomain-like_sf"/>
</dbReference>
<organism evidence="2 3">
    <name type="scientific">Viridibacillus soli</name>
    <dbReference type="NCBI Taxonomy" id="2798301"/>
    <lineage>
        <taxon>Bacteria</taxon>
        <taxon>Bacillati</taxon>
        <taxon>Bacillota</taxon>
        <taxon>Bacilli</taxon>
        <taxon>Bacillales</taxon>
        <taxon>Caryophanaceae</taxon>
        <taxon>Viridibacillus</taxon>
    </lineage>
</organism>
<evidence type="ECO:0000313" key="3">
    <source>
        <dbReference type="Proteomes" id="UP000618943"/>
    </source>
</evidence>
<feature type="region of interest" description="Disordered" evidence="1">
    <location>
        <begin position="1"/>
        <end position="21"/>
    </location>
</feature>
<evidence type="ECO:0000313" key="2">
    <source>
        <dbReference type="EMBL" id="MBK3495112.1"/>
    </source>
</evidence>
<evidence type="ECO:0000256" key="1">
    <source>
        <dbReference type="SAM" id="MobiDB-lite"/>
    </source>
</evidence>
<gene>
    <name evidence="2" type="ORF">JFL43_09635</name>
</gene>
<accession>A0ABS1H6R2</accession>
<dbReference type="Proteomes" id="UP000618943">
    <property type="component" value="Unassembled WGS sequence"/>
</dbReference>
<sequence length="90" mass="10647">MTQKSTTIPRQHRTSNGSTVQKWKTRVEIVREYGLSPSILDNWTKKHRNSDSFLAKESRIDAENELFKLCKENQRLMRENDILKQTTLIK</sequence>
<name>A0ABS1H6R2_9BACL</name>
<proteinExistence type="predicted"/>
<protein>
    <submittedName>
        <fullName evidence="2">Transposase</fullName>
    </submittedName>
</protein>
<dbReference type="SUPFAM" id="SSF46689">
    <property type="entry name" value="Homeodomain-like"/>
    <property type="match status" value="1"/>
</dbReference>
<comment type="caution">
    <text evidence="2">The sequence shown here is derived from an EMBL/GenBank/DDBJ whole genome shotgun (WGS) entry which is preliminary data.</text>
</comment>
<keyword evidence="3" id="KW-1185">Reference proteome</keyword>
<reference evidence="2 3" key="1">
    <citation type="submission" date="2020-12" db="EMBL/GenBank/DDBJ databases">
        <title>YIM B01967 draft genome.</title>
        <authorList>
            <person name="Yan X."/>
        </authorList>
    </citation>
    <scope>NUCLEOTIDE SEQUENCE [LARGE SCALE GENOMIC DNA]</scope>
    <source>
        <strain evidence="2 3">YIM B01967</strain>
    </source>
</reference>